<dbReference type="InterPro" id="IPR003593">
    <property type="entry name" value="AAA+_ATPase"/>
</dbReference>
<evidence type="ECO:0000256" key="1">
    <source>
        <dbReference type="SAM" id="MobiDB-lite"/>
    </source>
</evidence>
<dbReference type="InterPro" id="IPR041664">
    <property type="entry name" value="AAA_16"/>
</dbReference>
<feature type="region of interest" description="Disordered" evidence="1">
    <location>
        <begin position="127"/>
        <end position="153"/>
    </location>
</feature>
<dbReference type="Gene3D" id="3.40.50.300">
    <property type="entry name" value="P-loop containing nucleotide triphosphate hydrolases"/>
    <property type="match status" value="1"/>
</dbReference>
<dbReference type="InterPro" id="IPR027417">
    <property type="entry name" value="P-loop_NTPase"/>
</dbReference>
<evidence type="ECO:0000259" key="2">
    <source>
        <dbReference type="SMART" id="SM00382"/>
    </source>
</evidence>
<dbReference type="PANTHER" id="PTHR34301:SF8">
    <property type="entry name" value="ATPASE DOMAIN-CONTAINING PROTEIN"/>
    <property type="match status" value="1"/>
</dbReference>
<dbReference type="EMBL" id="VFOP01000001">
    <property type="protein sequence ID" value="TQL49807.1"/>
    <property type="molecule type" value="Genomic_DNA"/>
</dbReference>
<accession>A0A542YP32</accession>
<dbReference type="RefSeq" id="WP_170230559.1">
    <property type="nucleotide sequence ID" value="NZ_BAAAIK010000003.1"/>
</dbReference>
<reference evidence="3 4" key="1">
    <citation type="submission" date="2019-06" db="EMBL/GenBank/DDBJ databases">
        <title>Sequencing the genomes of 1000 actinobacteria strains.</title>
        <authorList>
            <person name="Klenk H.-P."/>
        </authorList>
    </citation>
    <scope>NUCLEOTIDE SEQUENCE [LARGE SCALE GENOMIC DNA]</scope>
    <source>
        <strain evidence="3 4">DSM 12335</strain>
    </source>
</reference>
<sequence length="444" mass="46068">MLPNPYSPGEVPRVLVGRDRELARIATALDRVTRHGEMAGPPMVFTAPRGIGKTSLLRTAADRARPEGFAVAWVACVKGARVLPDLGSGVARALAEVGLGEQRAWLGRLESFRVEVGVPGVKASANFERAGKDGGGAGRGGEPAGSDGAGVPRGGEVTAVEDLLRSAARAVRERGGAGLVVFLDELHAPAVPDTGVLLNALQDLAGERQDVPLAVIGAGLPSTPGHLTKAATFGERSRFVVVPGLDEASADRALSGPAAELGVTWDEDALRLAGTAADGYPYFIQLLGSTTWDAAAPEHGQRITVEDVRRGLTDAASQIMQMFQARWEAATEYEQDFIEAMATHGDGPVARGEIARTLGRSTRAISVPRERLIDKGIIVPAGHGKLQFTIPGFAGYVRGHVSDAAADETPADGERWPLVLPEAAAGLGDTGSSGGTKGARDGNG</sequence>
<feature type="compositionally biased region" description="Gly residues" evidence="1">
    <location>
        <begin position="428"/>
        <end position="437"/>
    </location>
</feature>
<evidence type="ECO:0000313" key="3">
    <source>
        <dbReference type="EMBL" id="TQL49807.1"/>
    </source>
</evidence>
<organism evidence="3 4">
    <name type="scientific">Ornithinicoccus hortensis</name>
    <dbReference type="NCBI Taxonomy" id="82346"/>
    <lineage>
        <taxon>Bacteria</taxon>
        <taxon>Bacillati</taxon>
        <taxon>Actinomycetota</taxon>
        <taxon>Actinomycetes</taxon>
        <taxon>Micrococcales</taxon>
        <taxon>Intrasporangiaceae</taxon>
        <taxon>Ornithinicoccus</taxon>
    </lineage>
</organism>
<dbReference type="PANTHER" id="PTHR34301">
    <property type="entry name" value="DNA-BINDING PROTEIN-RELATED"/>
    <property type="match status" value="1"/>
</dbReference>
<gene>
    <name evidence="3" type="ORF">FB467_0900</name>
</gene>
<protein>
    <submittedName>
        <fullName evidence="3">AAA ATPase-like protein</fullName>
    </submittedName>
</protein>
<evidence type="ECO:0000313" key="4">
    <source>
        <dbReference type="Proteomes" id="UP000319516"/>
    </source>
</evidence>
<proteinExistence type="predicted"/>
<feature type="region of interest" description="Disordered" evidence="1">
    <location>
        <begin position="407"/>
        <end position="444"/>
    </location>
</feature>
<feature type="compositionally biased region" description="Gly residues" evidence="1">
    <location>
        <begin position="133"/>
        <end position="153"/>
    </location>
</feature>
<dbReference type="AlphaFoldDB" id="A0A542YP32"/>
<comment type="caution">
    <text evidence="3">The sequence shown here is derived from an EMBL/GenBank/DDBJ whole genome shotgun (WGS) entry which is preliminary data.</text>
</comment>
<keyword evidence="4" id="KW-1185">Reference proteome</keyword>
<dbReference type="Pfam" id="PF13191">
    <property type="entry name" value="AAA_16"/>
    <property type="match status" value="1"/>
</dbReference>
<dbReference type="Proteomes" id="UP000319516">
    <property type="component" value="Unassembled WGS sequence"/>
</dbReference>
<dbReference type="SUPFAM" id="SSF52540">
    <property type="entry name" value="P-loop containing nucleoside triphosphate hydrolases"/>
    <property type="match status" value="1"/>
</dbReference>
<feature type="domain" description="AAA+ ATPase" evidence="2">
    <location>
        <begin position="39"/>
        <end position="247"/>
    </location>
</feature>
<name>A0A542YP32_9MICO</name>
<dbReference type="SMART" id="SM00382">
    <property type="entry name" value="AAA"/>
    <property type="match status" value="1"/>
</dbReference>